<dbReference type="PANTHER" id="PTHR15327">
    <property type="entry name" value="MICROFIBRIL-ASSOCIATED PROTEIN"/>
    <property type="match status" value="1"/>
</dbReference>
<dbReference type="EMBL" id="CAJFDH010000001">
    <property type="protein sequence ID" value="CAD5207044.1"/>
    <property type="molecule type" value="Genomic_DNA"/>
</dbReference>
<dbReference type="AlphaFoldDB" id="A0A811JV86"/>
<feature type="compositionally biased region" description="Acidic residues" evidence="2">
    <location>
        <begin position="160"/>
        <end position="175"/>
    </location>
</feature>
<feature type="region of interest" description="Disordered" evidence="2">
    <location>
        <begin position="49"/>
        <end position="243"/>
    </location>
</feature>
<organism evidence="4 5">
    <name type="scientific">Bursaphelenchus okinawaensis</name>
    <dbReference type="NCBI Taxonomy" id="465554"/>
    <lineage>
        <taxon>Eukaryota</taxon>
        <taxon>Metazoa</taxon>
        <taxon>Ecdysozoa</taxon>
        <taxon>Nematoda</taxon>
        <taxon>Chromadorea</taxon>
        <taxon>Rhabditida</taxon>
        <taxon>Tylenchina</taxon>
        <taxon>Tylenchomorpha</taxon>
        <taxon>Aphelenchoidea</taxon>
        <taxon>Aphelenchoididae</taxon>
        <taxon>Bursaphelenchus</taxon>
    </lineage>
</organism>
<protein>
    <recommendedName>
        <fullName evidence="3">Micro-fibrillar-associated protein 1 C-terminal domain-containing protein</fullName>
    </recommendedName>
</protein>
<evidence type="ECO:0000256" key="2">
    <source>
        <dbReference type="SAM" id="MobiDB-lite"/>
    </source>
</evidence>
<accession>A0A811JV86</accession>
<feature type="compositionally biased region" description="Basic and acidic residues" evidence="2">
    <location>
        <begin position="1"/>
        <end position="15"/>
    </location>
</feature>
<evidence type="ECO:0000259" key="3">
    <source>
        <dbReference type="Pfam" id="PF06991"/>
    </source>
</evidence>
<name>A0A811JV86_9BILA</name>
<dbReference type="InterPro" id="IPR009730">
    <property type="entry name" value="MFAP1_C"/>
</dbReference>
<keyword evidence="5" id="KW-1185">Reference proteome</keyword>
<sequence length="487" mass="58725">MGDLEPRFERNDNRTMGRKPLPTLGAIPVKNEQGKVVMKNVKVERYVAGQAPRFASDSDEDDDDFTVKRLEEGEEAEEERKEDHRKAERHRERRSDDHSHRRHREDRYDSRRRTYRDDRRPEVEAKVVQKAAREESDSEDEEQRERRRARALRKRREREELEEAPLEQEDEEDEDELRRQRRRDMIREQKIEQESKDVKKKDIKKEVKKEELEVQEEDESEEESGSEEESSEEESDEEDDRIKLKPVFVRKKDRVTLIELEEEQKRLDALKVQEDKRKEERKKESVKIMEQTLKHEEEMEKAKKKDLKDLEAVNTDDEETDVTYEKWKIRELKRLKRNRDEREAIAKEKEEIEKIHNMTEEERKNYLRLNPKIVTNKQDKGKYKFLQKYYHRGVFFLDEEDEIYKRNYAEATGEDEFDKSVLPKVMQVKNFGKASRSKWTHLTAEDTTDHQGAWAATTGFTQKFTQKHAAGLKEEFDRPTAKKRKID</sequence>
<feature type="compositionally biased region" description="Basic and acidic residues" evidence="2">
    <location>
        <begin position="78"/>
        <end position="135"/>
    </location>
</feature>
<gene>
    <name evidence="4" type="ORF">BOKJ2_LOCUS1728</name>
</gene>
<dbReference type="InterPro" id="IPR033194">
    <property type="entry name" value="MFAP1"/>
</dbReference>
<evidence type="ECO:0000313" key="5">
    <source>
        <dbReference type="Proteomes" id="UP000614601"/>
    </source>
</evidence>
<dbReference type="Pfam" id="PF06991">
    <property type="entry name" value="MFAP1"/>
    <property type="match status" value="1"/>
</dbReference>
<dbReference type="Proteomes" id="UP000614601">
    <property type="component" value="Unassembled WGS sequence"/>
</dbReference>
<comment type="similarity">
    <text evidence="1">Belongs to the MFAP1 family.</text>
</comment>
<evidence type="ECO:0000313" key="4">
    <source>
        <dbReference type="EMBL" id="CAD5207044.1"/>
    </source>
</evidence>
<dbReference type="Proteomes" id="UP000783686">
    <property type="component" value="Unassembled WGS sequence"/>
</dbReference>
<dbReference type="OrthoDB" id="1111734at2759"/>
<feature type="domain" description="Micro-fibrillar-associated protein 1 C-terminal" evidence="3">
    <location>
        <begin position="235"/>
        <end position="447"/>
    </location>
</feature>
<evidence type="ECO:0000256" key="1">
    <source>
        <dbReference type="ARBA" id="ARBA00008155"/>
    </source>
</evidence>
<feature type="compositionally biased region" description="Acidic residues" evidence="2">
    <location>
        <begin position="213"/>
        <end position="239"/>
    </location>
</feature>
<feature type="region of interest" description="Disordered" evidence="2">
    <location>
        <begin position="1"/>
        <end position="27"/>
    </location>
</feature>
<feature type="compositionally biased region" description="Basic residues" evidence="2">
    <location>
        <begin position="146"/>
        <end position="156"/>
    </location>
</feature>
<feature type="compositionally biased region" description="Basic and acidic residues" evidence="2">
    <location>
        <begin position="183"/>
        <end position="212"/>
    </location>
</feature>
<comment type="caution">
    <text evidence="4">The sequence shown here is derived from an EMBL/GenBank/DDBJ whole genome shotgun (WGS) entry which is preliminary data.</text>
</comment>
<reference evidence="4" key="1">
    <citation type="submission" date="2020-09" db="EMBL/GenBank/DDBJ databases">
        <authorList>
            <person name="Kikuchi T."/>
        </authorList>
    </citation>
    <scope>NUCLEOTIDE SEQUENCE</scope>
    <source>
        <strain evidence="4">SH1</strain>
    </source>
</reference>
<dbReference type="EMBL" id="CAJFCW020000001">
    <property type="protein sequence ID" value="CAG9084139.1"/>
    <property type="molecule type" value="Genomic_DNA"/>
</dbReference>
<proteinExistence type="inferred from homology"/>
<feature type="region of interest" description="Disordered" evidence="2">
    <location>
        <begin position="274"/>
        <end position="305"/>
    </location>
</feature>